<gene>
    <name evidence="1" type="ORF">AFUS01_LOCUS28499</name>
</gene>
<dbReference type="Proteomes" id="UP000708208">
    <property type="component" value="Unassembled WGS sequence"/>
</dbReference>
<organism evidence="1 2">
    <name type="scientific">Allacma fusca</name>
    <dbReference type="NCBI Taxonomy" id="39272"/>
    <lineage>
        <taxon>Eukaryota</taxon>
        <taxon>Metazoa</taxon>
        <taxon>Ecdysozoa</taxon>
        <taxon>Arthropoda</taxon>
        <taxon>Hexapoda</taxon>
        <taxon>Collembola</taxon>
        <taxon>Symphypleona</taxon>
        <taxon>Sminthuridae</taxon>
        <taxon>Allacma</taxon>
    </lineage>
</organism>
<accession>A0A8J2PDT8</accession>
<keyword evidence="2" id="KW-1185">Reference proteome</keyword>
<feature type="non-terminal residue" evidence="1">
    <location>
        <position position="1"/>
    </location>
</feature>
<proteinExistence type="predicted"/>
<evidence type="ECO:0000313" key="1">
    <source>
        <dbReference type="EMBL" id="CAG7817963.1"/>
    </source>
</evidence>
<evidence type="ECO:0000313" key="2">
    <source>
        <dbReference type="Proteomes" id="UP000708208"/>
    </source>
</evidence>
<sequence>MVTRSKASLQWNPDFHLYHYHFAPRIISCQQVEVKRAYHVKF</sequence>
<name>A0A8J2PDT8_9HEXA</name>
<comment type="caution">
    <text evidence="1">The sequence shown here is derived from an EMBL/GenBank/DDBJ whole genome shotgun (WGS) entry which is preliminary data.</text>
</comment>
<reference evidence="1" key="1">
    <citation type="submission" date="2021-06" db="EMBL/GenBank/DDBJ databases">
        <authorList>
            <person name="Hodson N. C."/>
            <person name="Mongue J. A."/>
            <person name="Jaron S. K."/>
        </authorList>
    </citation>
    <scope>NUCLEOTIDE SEQUENCE</scope>
</reference>
<protein>
    <submittedName>
        <fullName evidence="1">Uncharacterized protein</fullName>
    </submittedName>
</protein>
<dbReference type="EMBL" id="CAJVCH010407939">
    <property type="protein sequence ID" value="CAG7817963.1"/>
    <property type="molecule type" value="Genomic_DNA"/>
</dbReference>
<dbReference type="AlphaFoldDB" id="A0A8J2PDT8"/>